<protein>
    <recommendedName>
        <fullName evidence="1">RNase H type-1 domain-containing protein</fullName>
    </recommendedName>
</protein>
<evidence type="ECO:0000313" key="2">
    <source>
        <dbReference type="EMBL" id="KKN54337.1"/>
    </source>
</evidence>
<dbReference type="PANTHER" id="PTHR46387">
    <property type="entry name" value="POLYNUCLEOTIDYL TRANSFERASE, RIBONUCLEASE H-LIKE SUPERFAMILY PROTEIN"/>
    <property type="match status" value="1"/>
</dbReference>
<proteinExistence type="predicted"/>
<organism evidence="2">
    <name type="scientific">marine sediment metagenome</name>
    <dbReference type="NCBI Taxonomy" id="412755"/>
    <lineage>
        <taxon>unclassified sequences</taxon>
        <taxon>metagenomes</taxon>
        <taxon>ecological metagenomes</taxon>
    </lineage>
</organism>
<dbReference type="AlphaFoldDB" id="A0A0F9RWK0"/>
<dbReference type="Gene3D" id="3.30.420.10">
    <property type="entry name" value="Ribonuclease H-like superfamily/Ribonuclease H"/>
    <property type="match status" value="1"/>
</dbReference>
<name>A0A0F9RWK0_9ZZZZ</name>
<dbReference type="Pfam" id="PF13456">
    <property type="entry name" value="RVT_3"/>
    <property type="match status" value="1"/>
</dbReference>
<comment type="caution">
    <text evidence="2">The sequence shown here is derived from an EMBL/GenBank/DDBJ whole genome shotgun (WGS) entry which is preliminary data.</text>
</comment>
<dbReference type="InterPro" id="IPR002156">
    <property type="entry name" value="RNaseH_domain"/>
</dbReference>
<sequence length="124" mass="14337">MPDYHLVIADGGFKNNLAYGSFKIYNDRGLTVGQKQFIIGLGTNNRAEYIALLNALSWCLENDVTQVVVMMDSKLIINQVKKIWRCRDKKLVSLRDQIWALMGKFEYFELTYTPGKYIKQKLGH</sequence>
<dbReference type="GO" id="GO:0004523">
    <property type="term" value="F:RNA-DNA hybrid ribonuclease activity"/>
    <property type="evidence" value="ECO:0007669"/>
    <property type="project" value="InterPro"/>
</dbReference>
<dbReference type="PROSITE" id="PS50879">
    <property type="entry name" value="RNASE_H_1"/>
    <property type="match status" value="1"/>
</dbReference>
<dbReference type="PANTHER" id="PTHR46387:SF2">
    <property type="entry name" value="RIBONUCLEASE HI"/>
    <property type="match status" value="1"/>
</dbReference>
<dbReference type="InterPro" id="IPR036397">
    <property type="entry name" value="RNaseH_sf"/>
</dbReference>
<dbReference type="EMBL" id="LAZR01000932">
    <property type="protein sequence ID" value="KKN54337.1"/>
    <property type="molecule type" value="Genomic_DNA"/>
</dbReference>
<evidence type="ECO:0000259" key="1">
    <source>
        <dbReference type="PROSITE" id="PS50879"/>
    </source>
</evidence>
<dbReference type="CDD" id="cd09279">
    <property type="entry name" value="RNase_HI_like"/>
    <property type="match status" value="1"/>
</dbReference>
<accession>A0A0F9RWK0</accession>
<gene>
    <name evidence="2" type="ORF">LCGC14_0593150</name>
</gene>
<feature type="domain" description="RNase H type-1" evidence="1">
    <location>
        <begin position="1"/>
        <end position="124"/>
    </location>
</feature>
<reference evidence="2" key="1">
    <citation type="journal article" date="2015" name="Nature">
        <title>Complex archaea that bridge the gap between prokaryotes and eukaryotes.</title>
        <authorList>
            <person name="Spang A."/>
            <person name="Saw J.H."/>
            <person name="Jorgensen S.L."/>
            <person name="Zaremba-Niedzwiedzka K."/>
            <person name="Martijn J."/>
            <person name="Lind A.E."/>
            <person name="van Eijk R."/>
            <person name="Schleper C."/>
            <person name="Guy L."/>
            <person name="Ettema T.J."/>
        </authorList>
    </citation>
    <scope>NUCLEOTIDE SEQUENCE</scope>
</reference>
<dbReference type="GO" id="GO:0003676">
    <property type="term" value="F:nucleic acid binding"/>
    <property type="evidence" value="ECO:0007669"/>
    <property type="project" value="InterPro"/>
</dbReference>
<dbReference type="SUPFAM" id="SSF53098">
    <property type="entry name" value="Ribonuclease H-like"/>
    <property type="match status" value="1"/>
</dbReference>
<dbReference type="InterPro" id="IPR012337">
    <property type="entry name" value="RNaseH-like_sf"/>
</dbReference>